<reference evidence="1 2" key="1">
    <citation type="journal article" date="2006" name="Nature">
        <title>Global trends of whole-genome duplications revealed by the ciliate Paramecium tetraurelia.</title>
        <authorList>
            <consortium name="Genoscope"/>
            <person name="Aury J.-M."/>
            <person name="Jaillon O."/>
            <person name="Duret L."/>
            <person name="Noel B."/>
            <person name="Jubin C."/>
            <person name="Porcel B.M."/>
            <person name="Segurens B."/>
            <person name="Daubin V."/>
            <person name="Anthouard V."/>
            <person name="Aiach N."/>
            <person name="Arnaiz O."/>
            <person name="Billaut A."/>
            <person name="Beisson J."/>
            <person name="Blanc I."/>
            <person name="Bouhouche K."/>
            <person name="Camara F."/>
            <person name="Duharcourt S."/>
            <person name="Guigo R."/>
            <person name="Gogendeau D."/>
            <person name="Katinka M."/>
            <person name="Keller A.-M."/>
            <person name="Kissmehl R."/>
            <person name="Klotz C."/>
            <person name="Koll F."/>
            <person name="Le Moue A."/>
            <person name="Lepere C."/>
            <person name="Malinsky S."/>
            <person name="Nowacki M."/>
            <person name="Nowak J.K."/>
            <person name="Plattner H."/>
            <person name="Poulain J."/>
            <person name="Ruiz F."/>
            <person name="Serrano V."/>
            <person name="Zagulski M."/>
            <person name="Dessen P."/>
            <person name="Betermier M."/>
            <person name="Weissenbach J."/>
            <person name="Scarpelli C."/>
            <person name="Schachter V."/>
            <person name="Sperling L."/>
            <person name="Meyer E."/>
            <person name="Cohen J."/>
            <person name="Wincker P."/>
        </authorList>
    </citation>
    <scope>NUCLEOTIDE SEQUENCE [LARGE SCALE GENOMIC DNA]</scope>
    <source>
        <strain evidence="1 2">Stock d4-2</strain>
    </source>
</reference>
<keyword evidence="2" id="KW-1185">Reference proteome</keyword>
<dbReference type="InParanoid" id="A0BEC4"/>
<gene>
    <name evidence="1" type="ORF">GSPATT00027924001</name>
</gene>
<evidence type="ECO:0000313" key="2">
    <source>
        <dbReference type="Proteomes" id="UP000000600"/>
    </source>
</evidence>
<dbReference type="EMBL" id="CT867989">
    <property type="protein sequence ID" value="CAK56891.1"/>
    <property type="molecule type" value="Genomic_DNA"/>
</dbReference>
<dbReference type="RefSeq" id="XP_001424289.1">
    <property type="nucleotide sequence ID" value="XM_001424252.1"/>
</dbReference>
<sequence>MDAHLSLVHLIAKEQFNRISRGSESLGYRQTNISYEVIDKRTQRKSMVNPSQNNNEQDVSASADGSCIIWDLKSFTRVMCLFESTLFNLFFTILKKVNYQQQEVIEKQLIGKPLMVKQQECLMNPMKERSMHLPLLNKESILSLEEKTKTQNFGVIIKESATSKDKAIPAQQQELPQAQNQNQSSLFELKEPQSCCLICQVQNKIIQKMIGSFIKKNDHQTQYRSVYFSIL</sequence>
<name>A0BEC4_PARTE</name>
<dbReference type="AlphaFoldDB" id="A0BEC4"/>
<organism evidence="1 2">
    <name type="scientific">Paramecium tetraurelia</name>
    <dbReference type="NCBI Taxonomy" id="5888"/>
    <lineage>
        <taxon>Eukaryota</taxon>
        <taxon>Sar</taxon>
        <taxon>Alveolata</taxon>
        <taxon>Ciliophora</taxon>
        <taxon>Intramacronucleata</taxon>
        <taxon>Oligohymenophorea</taxon>
        <taxon>Peniculida</taxon>
        <taxon>Parameciidae</taxon>
        <taxon>Paramecium</taxon>
    </lineage>
</organism>
<dbReference type="OrthoDB" id="10620154at2759"/>
<evidence type="ECO:0000313" key="1">
    <source>
        <dbReference type="EMBL" id="CAK56891.1"/>
    </source>
</evidence>
<dbReference type="GeneID" id="5010071"/>
<protein>
    <submittedName>
        <fullName evidence="1">Uncharacterized protein</fullName>
    </submittedName>
</protein>
<accession>A0BEC4</accession>
<dbReference type="HOGENOM" id="CLU_1201824_0_0_1"/>
<dbReference type="Proteomes" id="UP000000600">
    <property type="component" value="Unassembled WGS sequence"/>
</dbReference>
<dbReference type="STRING" id="5888.A0BEC4"/>
<proteinExistence type="predicted"/>
<dbReference type="KEGG" id="ptm:GSPATT00027924001"/>